<feature type="signal peptide" evidence="2">
    <location>
        <begin position="1"/>
        <end position="23"/>
    </location>
</feature>
<proteinExistence type="predicted"/>
<feature type="compositionally biased region" description="Basic and acidic residues" evidence="1">
    <location>
        <begin position="80"/>
        <end position="110"/>
    </location>
</feature>
<evidence type="ECO:0000313" key="5">
    <source>
        <dbReference type="Proteomes" id="UP000313645"/>
    </source>
</evidence>
<comment type="caution">
    <text evidence="4">The sequence shown here is derived from an EMBL/GenBank/DDBJ whole genome shotgun (WGS) entry which is preliminary data.</text>
</comment>
<dbReference type="Proteomes" id="UP000313645">
    <property type="component" value="Unassembled WGS sequence"/>
</dbReference>
<sequence length="123" mass="13016">MRIGLTTLTLALSTCLLALPALGAGDATTGQPVRESNSHIWGLGMDRGALDQTTFEQLDVNNDGVLSGDELTPYGASAAGDDRSSKDNEPSSLLEQHDHNDDGVITREEFNGESEESSGEKQP</sequence>
<name>A0ABY1ZNK7_9GAMM</name>
<protein>
    <submittedName>
        <fullName evidence="4">EF-hand domain-containing protein</fullName>
    </submittedName>
</protein>
<dbReference type="InterPro" id="IPR011992">
    <property type="entry name" value="EF-hand-dom_pair"/>
</dbReference>
<feature type="domain" description="EF-hand" evidence="3">
    <location>
        <begin position="52"/>
        <end position="110"/>
    </location>
</feature>
<feature type="region of interest" description="Disordered" evidence="1">
    <location>
        <begin position="61"/>
        <end position="123"/>
    </location>
</feature>
<evidence type="ECO:0000256" key="1">
    <source>
        <dbReference type="SAM" id="MobiDB-lite"/>
    </source>
</evidence>
<dbReference type="Gene3D" id="1.10.238.10">
    <property type="entry name" value="EF-hand"/>
    <property type="match status" value="1"/>
</dbReference>
<dbReference type="InterPro" id="IPR018247">
    <property type="entry name" value="EF_Hand_1_Ca_BS"/>
</dbReference>
<accession>A0ABY1ZNK7</accession>
<evidence type="ECO:0000256" key="2">
    <source>
        <dbReference type="SAM" id="SignalP"/>
    </source>
</evidence>
<dbReference type="Pfam" id="PF13499">
    <property type="entry name" value="EF-hand_7"/>
    <property type="match status" value="1"/>
</dbReference>
<feature type="chain" id="PRO_5045503150" evidence="2">
    <location>
        <begin position="24"/>
        <end position="123"/>
    </location>
</feature>
<organism evidence="4 5">
    <name type="scientific">Marinobacter halodurans</name>
    <dbReference type="NCBI Taxonomy" id="2528979"/>
    <lineage>
        <taxon>Bacteria</taxon>
        <taxon>Pseudomonadati</taxon>
        <taxon>Pseudomonadota</taxon>
        <taxon>Gammaproteobacteria</taxon>
        <taxon>Pseudomonadales</taxon>
        <taxon>Marinobacteraceae</taxon>
        <taxon>Marinobacter</taxon>
    </lineage>
</organism>
<keyword evidence="5" id="KW-1185">Reference proteome</keyword>
<keyword evidence="2" id="KW-0732">Signal</keyword>
<dbReference type="SUPFAM" id="SSF47473">
    <property type="entry name" value="EF-hand"/>
    <property type="match status" value="1"/>
</dbReference>
<dbReference type="EMBL" id="SJDL01000017">
    <property type="protein sequence ID" value="TBW55157.1"/>
    <property type="molecule type" value="Genomic_DNA"/>
</dbReference>
<evidence type="ECO:0000313" key="4">
    <source>
        <dbReference type="EMBL" id="TBW55157.1"/>
    </source>
</evidence>
<gene>
    <name evidence="4" type="ORF">EZI54_11920</name>
</gene>
<dbReference type="PROSITE" id="PS00018">
    <property type="entry name" value="EF_HAND_1"/>
    <property type="match status" value="2"/>
</dbReference>
<evidence type="ECO:0000259" key="3">
    <source>
        <dbReference type="Pfam" id="PF13499"/>
    </source>
</evidence>
<reference evidence="4 5" key="1">
    <citation type="submission" date="2019-02" db="EMBL/GenBank/DDBJ databases">
        <title>Marinobacter halodurans sp. nov., a marine bacterium isolated from sea tidal flat.</title>
        <authorList>
            <person name="Yoo Y."/>
            <person name="Lee D.W."/>
            <person name="Kim B.S."/>
            <person name="Kim J.-J."/>
        </authorList>
    </citation>
    <scope>NUCLEOTIDE SEQUENCE [LARGE SCALE GENOMIC DNA]</scope>
    <source>
        <strain evidence="4 5">YJ-S3-2</strain>
    </source>
</reference>
<dbReference type="InterPro" id="IPR002048">
    <property type="entry name" value="EF_hand_dom"/>
</dbReference>